<evidence type="ECO:0000313" key="2">
    <source>
        <dbReference type="EMBL" id="RCU56424.1"/>
    </source>
</evidence>
<sequence length="148" mass="16808">MAKTKTKETEADVYEFINSFANSEQKKKDSFELIEILQDITGEEPKMWGPTIIGFGSYHYKYDSGHEGDAPILGFSPRKAAFSLYIYSDTEKSNSILSDLGKFKMGKSCIYANKLADINISALKELCIESIKYINEHNECSCRKKYSK</sequence>
<feature type="domain" description="YdhG-like" evidence="1">
    <location>
        <begin position="32"/>
        <end position="129"/>
    </location>
</feature>
<dbReference type="EMBL" id="QPIG01000006">
    <property type="protein sequence ID" value="RCU56424.1"/>
    <property type="molecule type" value="Genomic_DNA"/>
</dbReference>
<proteinExistence type="predicted"/>
<keyword evidence="3" id="KW-1185">Reference proteome</keyword>
<dbReference type="AlphaFoldDB" id="A0A368P2Z0"/>
<name>A0A368P2Z0_9FLAO</name>
<evidence type="ECO:0000259" key="1">
    <source>
        <dbReference type="Pfam" id="PF08818"/>
    </source>
</evidence>
<organism evidence="2 3">
    <name type="scientific">Oceanihabitans sediminis</name>
    <dbReference type="NCBI Taxonomy" id="1812012"/>
    <lineage>
        <taxon>Bacteria</taxon>
        <taxon>Pseudomonadati</taxon>
        <taxon>Bacteroidota</taxon>
        <taxon>Flavobacteriia</taxon>
        <taxon>Flavobacteriales</taxon>
        <taxon>Flavobacteriaceae</taxon>
        <taxon>Oceanihabitans</taxon>
    </lineage>
</organism>
<gene>
    <name evidence="2" type="ORF">DU428_12630</name>
</gene>
<dbReference type="InterPro" id="IPR014922">
    <property type="entry name" value="YdhG-like"/>
</dbReference>
<protein>
    <submittedName>
        <fullName evidence="2">DUF1801 domain-containing protein</fullName>
    </submittedName>
</protein>
<accession>A0A368P2Z0</accession>
<dbReference type="RefSeq" id="WP_113966723.1">
    <property type="nucleotide sequence ID" value="NZ_JAWVXR010000009.1"/>
</dbReference>
<reference evidence="2 3" key="1">
    <citation type="submission" date="2018-07" db="EMBL/GenBank/DDBJ databases">
        <title>Oceanihabitans testaceum sp. nov., isolated from marine sediment.</title>
        <authorList>
            <person name="Li C.-M."/>
        </authorList>
    </citation>
    <scope>NUCLEOTIDE SEQUENCE [LARGE SCALE GENOMIC DNA]</scope>
    <source>
        <strain evidence="2 3">S9-10</strain>
    </source>
</reference>
<dbReference type="Pfam" id="PF08818">
    <property type="entry name" value="DUF1801"/>
    <property type="match status" value="1"/>
</dbReference>
<dbReference type="OrthoDB" id="5951444at2"/>
<dbReference type="Proteomes" id="UP000252249">
    <property type="component" value="Unassembled WGS sequence"/>
</dbReference>
<evidence type="ECO:0000313" key="3">
    <source>
        <dbReference type="Proteomes" id="UP000252249"/>
    </source>
</evidence>
<comment type="caution">
    <text evidence="2">The sequence shown here is derived from an EMBL/GenBank/DDBJ whole genome shotgun (WGS) entry which is preliminary data.</text>
</comment>